<name>A0A9K3CRZ7_9EUKA</name>
<dbReference type="EMBL" id="BDIP01000615">
    <property type="protein sequence ID" value="GIQ82188.1"/>
    <property type="molecule type" value="Genomic_DNA"/>
</dbReference>
<protein>
    <submittedName>
        <fullName evidence="1">Uncharacterized protein</fullName>
    </submittedName>
</protein>
<accession>A0A9K3CRZ7</accession>
<keyword evidence="2" id="KW-1185">Reference proteome</keyword>
<evidence type="ECO:0000313" key="1">
    <source>
        <dbReference type="EMBL" id="GIQ82188.1"/>
    </source>
</evidence>
<sequence length="324" mass="35513">MNFIRVYMDGSVYYYLMREGDMQGLVPVVDTERAAGAHNEGWSMFDVILDANLDCADSLQPEADDVLGPRGRMEGWKTVGTKVALLSKVNNDGDSKQPKATRDMWFFNPYGGTSSGDETVRDTVGRDGQGECDTPVWERVFTDTVSKDTRSTLLQVGTEGMVHLWSMPAGDTKGVGTYTSAVAESACMTRHAQWYTERGALGSVCLSNIPGDLNIQFSVPISTHVSLVFVLLGDMDRAASSAVYALDSVTGVLSPPLVVLEDVPFVSACIEVAEGVYMVKTQTREIREVREQWSGDVSMVTSFRSDFHILEVDAQQAMTLLYPL</sequence>
<evidence type="ECO:0000313" key="2">
    <source>
        <dbReference type="Proteomes" id="UP000265618"/>
    </source>
</evidence>
<proteinExistence type="predicted"/>
<comment type="caution">
    <text evidence="1">The sequence shown here is derived from an EMBL/GenBank/DDBJ whole genome shotgun (WGS) entry which is preliminary data.</text>
</comment>
<organism evidence="1 2">
    <name type="scientific">Kipferlia bialata</name>
    <dbReference type="NCBI Taxonomy" id="797122"/>
    <lineage>
        <taxon>Eukaryota</taxon>
        <taxon>Metamonada</taxon>
        <taxon>Carpediemonas-like organisms</taxon>
        <taxon>Kipferlia</taxon>
    </lineage>
</organism>
<gene>
    <name evidence="1" type="ORF">KIPB_003278</name>
</gene>
<reference evidence="1 2" key="1">
    <citation type="journal article" date="2018" name="PLoS ONE">
        <title>The draft genome of Kipferlia bialata reveals reductive genome evolution in fornicate parasites.</title>
        <authorList>
            <person name="Tanifuji G."/>
            <person name="Takabayashi S."/>
            <person name="Kume K."/>
            <person name="Takagi M."/>
            <person name="Nakayama T."/>
            <person name="Kamikawa R."/>
            <person name="Inagaki Y."/>
            <person name="Hashimoto T."/>
        </authorList>
    </citation>
    <scope>NUCLEOTIDE SEQUENCE [LARGE SCALE GENOMIC DNA]</scope>
    <source>
        <strain evidence="1">NY0173</strain>
    </source>
</reference>
<dbReference type="Proteomes" id="UP000265618">
    <property type="component" value="Unassembled WGS sequence"/>
</dbReference>
<dbReference type="AlphaFoldDB" id="A0A9K3CRZ7"/>